<dbReference type="AlphaFoldDB" id="A0A5B6VH87"/>
<dbReference type="InterPro" id="IPR036875">
    <property type="entry name" value="Znf_CCHC_sf"/>
</dbReference>
<comment type="caution">
    <text evidence="4">The sequence shown here is derived from an EMBL/GenBank/DDBJ whole genome shotgun (WGS) entry which is preliminary data.</text>
</comment>
<evidence type="ECO:0000313" key="5">
    <source>
        <dbReference type="Proteomes" id="UP000325315"/>
    </source>
</evidence>
<dbReference type="GO" id="GO:0008270">
    <property type="term" value="F:zinc ion binding"/>
    <property type="evidence" value="ECO:0007669"/>
    <property type="project" value="UniProtKB-KW"/>
</dbReference>
<feature type="domain" description="CCHC-type" evidence="3">
    <location>
        <begin position="132"/>
        <end position="147"/>
    </location>
</feature>
<dbReference type="Proteomes" id="UP000325315">
    <property type="component" value="Unassembled WGS sequence"/>
</dbReference>
<dbReference type="GO" id="GO:0003676">
    <property type="term" value="F:nucleic acid binding"/>
    <property type="evidence" value="ECO:0007669"/>
    <property type="project" value="InterPro"/>
</dbReference>
<gene>
    <name evidence="4" type="ORF">EPI10_014284</name>
</gene>
<dbReference type="EMBL" id="SMMG02000006">
    <property type="protein sequence ID" value="KAA3468387.1"/>
    <property type="molecule type" value="Genomic_DNA"/>
</dbReference>
<dbReference type="InterPro" id="IPR040256">
    <property type="entry name" value="At4g02000-like"/>
</dbReference>
<accession>A0A5B6VH87</accession>
<dbReference type="SUPFAM" id="SSF57756">
    <property type="entry name" value="Retrovirus zinc finger-like domains"/>
    <property type="match status" value="1"/>
</dbReference>
<dbReference type="PROSITE" id="PS50158">
    <property type="entry name" value="ZF_CCHC"/>
    <property type="match status" value="1"/>
</dbReference>
<keyword evidence="5" id="KW-1185">Reference proteome</keyword>
<dbReference type="OrthoDB" id="682893at2759"/>
<sequence length="497" mass="55562">MDIENGYYLVKLHSTYDYTKVLSQGPWLVYGQYLTVQPWTKEFSPSQPFPNIVLAWIRLPGLPGYLYKKKIIEEIGGLIGKVVRLDLNTNSKTRGRFARMVVYINLDKPLTVEVLINGMKQRVEYESLPEICFNCGKYGHIKEFCPRLQIETTSEKVQAENIPLEVEKEGEEETYGPWMVVDRKSMSYAWKNNIPPKNKNEIGKSSSRFQALAQLGRQEEMEYGHNQRSIEEERGQVPWEMIKNNNGTQLEGVKIPSGPSAPRNNPTFNKIAERPQRIHGNKIANEEVGPILKSKTLFINGTGSPFNNKIVSHSPPTNDFSIATNSQNLVKVVADSPKAVLMHTNNGVGSTCANKIPHNAETGSSTSQPSFNGLNNKSNMKVASFQIEPMHGELARKEVQVEVGCLDPGKHTAVVFHESKNRNSKMSFSLASNFNTRTGLNNKGKGIAKKRNKVVQGKSTRLKINGVQRVSLKESMEEIAESLSILSNTNSDLALTN</sequence>
<keyword evidence="1" id="KW-0862">Zinc</keyword>
<evidence type="ECO:0000259" key="3">
    <source>
        <dbReference type="PROSITE" id="PS50158"/>
    </source>
</evidence>
<keyword evidence="1" id="KW-0863">Zinc-finger</keyword>
<evidence type="ECO:0000313" key="4">
    <source>
        <dbReference type="EMBL" id="KAA3468387.1"/>
    </source>
</evidence>
<evidence type="ECO:0000256" key="1">
    <source>
        <dbReference type="PROSITE-ProRule" id="PRU00047"/>
    </source>
</evidence>
<name>A0A5B6VH87_9ROSI</name>
<proteinExistence type="predicted"/>
<reference evidence="4" key="1">
    <citation type="submission" date="2019-08" db="EMBL/GenBank/DDBJ databases">
        <authorList>
            <person name="Liu F."/>
        </authorList>
    </citation>
    <scope>NUCLEOTIDE SEQUENCE [LARGE SCALE GENOMIC DNA]</scope>
    <source>
        <strain evidence="4">PA1801</strain>
        <tissue evidence="4">Leaf</tissue>
    </source>
</reference>
<feature type="compositionally biased region" description="Polar residues" evidence="2">
    <location>
        <begin position="361"/>
        <end position="377"/>
    </location>
</feature>
<keyword evidence="1" id="KW-0479">Metal-binding</keyword>
<dbReference type="PANTHER" id="PTHR31286:SF173">
    <property type="entry name" value="DUF4283 DOMAIN-CONTAINING PROTEIN"/>
    <property type="match status" value="1"/>
</dbReference>
<dbReference type="InterPro" id="IPR025558">
    <property type="entry name" value="DUF4283"/>
</dbReference>
<dbReference type="InterPro" id="IPR001878">
    <property type="entry name" value="Znf_CCHC"/>
</dbReference>
<feature type="region of interest" description="Disordered" evidence="2">
    <location>
        <begin position="358"/>
        <end position="377"/>
    </location>
</feature>
<organism evidence="4 5">
    <name type="scientific">Gossypium australe</name>
    <dbReference type="NCBI Taxonomy" id="47621"/>
    <lineage>
        <taxon>Eukaryota</taxon>
        <taxon>Viridiplantae</taxon>
        <taxon>Streptophyta</taxon>
        <taxon>Embryophyta</taxon>
        <taxon>Tracheophyta</taxon>
        <taxon>Spermatophyta</taxon>
        <taxon>Magnoliopsida</taxon>
        <taxon>eudicotyledons</taxon>
        <taxon>Gunneridae</taxon>
        <taxon>Pentapetalae</taxon>
        <taxon>rosids</taxon>
        <taxon>malvids</taxon>
        <taxon>Malvales</taxon>
        <taxon>Malvaceae</taxon>
        <taxon>Malvoideae</taxon>
        <taxon>Gossypium</taxon>
    </lineage>
</organism>
<dbReference type="PANTHER" id="PTHR31286">
    <property type="entry name" value="GLYCINE-RICH CELL WALL STRUCTURAL PROTEIN 1.8-LIKE"/>
    <property type="match status" value="1"/>
</dbReference>
<dbReference type="Pfam" id="PF14111">
    <property type="entry name" value="DUF4283"/>
    <property type="match status" value="1"/>
</dbReference>
<protein>
    <submittedName>
        <fullName evidence="4">GroES-like zinc-binding alcohol dehydrogenase family protein</fullName>
    </submittedName>
</protein>
<evidence type="ECO:0000256" key="2">
    <source>
        <dbReference type="SAM" id="MobiDB-lite"/>
    </source>
</evidence>